<reference evidence="1" key="1">
    <citation type="submission" date="2020-04" db="EMBL/GenBank/DDBJ databases">
        <authorList>
            <person name="Alioto T."/>
            <person name="Alioto T."/>
            <person name="Gomez Garrido J."/>
        </authorList>
    </citation>
    <scope>NUCLEOTIDE SEQUENCE</scope>
    <source>
        <strain evidence="1">A484AB</strain>
    </source>
</reference>
<dbReference type="InterPro" id="IPR041588">
    <property type="entry name" value="Integrase_H2C2"/>
</dbReference>
<dbReference type="PANTHER" id="PTHR37984:SF9">
    <property type="entry name" value="INTEGRASE CATALYTIC DOMAIN-CONTAINING PROTEIN"/>
    <property type="match status" value="1"/>
</dbReference>
<accession>A0A7D9JDC0</accession>
<dbReference type="Pfam" id="PF00665">
    <property type="entry name" value="rve"/>
    <property type="match status" value="1"/>
</dbReference>
<dbReference type="InterPro" id="IPR012337">
    <property type="entry name" value="RNaseH-like_sf"/>
</dbReference>
<organism evidence="1 2">
    <name type="scientific">Paramuricea clavata</name>
    <name type="common">Red gorgonian</name>
    <name type="synonym">Violescent sea-whip</name>
    <dbReference type="NCBI Taxonomy" id="317549"/>
    <lineage>
        <taxon>Eukaryota</taxon>
        <taxon>Metazoa</taxon>
        <taxon>Cnidaria</taxon>
        <taxon>Anthozoa</taxon>
        <taxon>Octocorallia</taxon>
        <taxon>Malacalcyonacea</taxon>
        <taxon>Plexauridae</taxon>
        <taxon>Paramuricea</taxon>
    </lineage>
</organism>
<protein>
    <submittedName>
        <fullName evidence="1">Transposon Ty3-G Gag-Pol poly</fullName>
    </submittedName>
</protein>
<dbReference type="InterPro" id="IPR001584">
    <property type="entry name" value="Integrase_cat-core"/>
</dbReference>
<comment type="caution">
    <text evidence="1">The sequence shown here is derived from an EMBL/GenBank/DDBJ whole genome shotgun (WGS) entry which is preliminary data.</text>
</comment>
<dbReference type="EMBL" id="CACRXK020014557">
    <property type="protein sequence ID" value="CAB4027031.1"/>
    <property type="molecule type" value="Genomic_DNA"/>
</dbReference>
<keyword evidence="2" id="KW-1185">Reference proteome</keyword>
<dbReference type="InterPro" id="IPR050951">
    <property type="entry name" value="Retrovirus_Pol_polyprotein"/>
</dbReference>
<dbReference type="InterPro" id="IPR036397">
    <property type="entry name" value="RNaseH_sf"/>
</dbReference>
<dbReference type="Gene3D" id="3.30.420.10">
    <property type="entry name" value="Ribonuclease H-like superfamily/Ribonuclease H"/>
    <property type="match status" value="1"/>
</dbReference>
<evidence type="ECO:0000313" key="2">
    <source>
        <dbReference type="Proteomes" id="UP001152795"/>
    </source>
</evidence>
<sequence>MLDGVTYRGMRIVVPPSMQQEMIELVHETHQGIVKSKQRAREALYWPGMSSQFEAKSKNYVLSVEYYSKYIEVTELNDLSAFSTIEALRGHFERHGIPERLTTDCGTQYTSVDFKNFAKAYNFQHVLISPKHPKANGEAEVAVEIVKSLWRKNNDKHKTLLVYRTTPLAGIDLSPSQLCTAWGED</sequence>
<evidence type="ECO:0000313" key="1">
    <source>
        <dbReference type="EMBL" id="CAB4027031.1"/>
    </source>
</evidence>
<dbReference type="PANTHER" id="PTHR37984">
    <property type="entry name" value="PROTEIN CBG26694"/>
    <property type="match status" value="1"/>
</dbReference>
<dbReference type="Pfam" id="PF17921">
    <property type="entry name" value="Integrase_H2C2"/>
    <property type="match status" value="1"/>
</dbReference>
<name>A0A7D9JDC0_PARCT</name>
<dbReference type="SUPFAM" id="SSF53098">
    <property type="entry name" value="Ribonuclease H-like"/>
    <property type="match status" value="1"/>
</dbReference>
<gene>
    <name evidence="1" type="ORF">PACLA_8A064272</name>
</gene>
<dbReference type="GO" id="GO:0015074">
    <property type="term" value="P:DNA integration"/>
    <property type="evidence" value="ECO:0007669"/>
    <property type="project" value="InterPro"/>
</dbReference>
<dbReference type="PROSITE" id="PS50994">
    <property type="entry name" value="INTEGRASE"/>
    <property type="match status" value="1"/>
</dbReference>
<dbReference type="AlphaFoldDB" id="A0A7D9JDC0"/>
<proteinExistence type="predicted"/>
<dbReference type="Proteomes" id="UP001152795">
    <property type="component" value="Unassembled WGS sequence"/>
</dbReference>
<dbReference type="GO" id="GO:0003676">
    <property type="term" value="F:nucleic acid binding"/>
    <property type="evidence" value="ECO:0007669"/>
    <property type="project" value="InterPro"/>
</dbReference>
<dbReference type="OrthoDB" id="5978671at2759"/>